<gene>
    <name evidence="1" type="ORF">S01H1_04303</name>
</gene>
<reference evidence="1" key="1">
    <citation type="journal article" date="2014" name="Front. Microbiol.">
        <title>High frequency of phylogenetically diverse reductive dehalogenase-homologous genes in deep subseafloor sedimentary metagenomes.</title>
        <authorList>
            <person name="Kawai M."/>
            <person name="Futagami T."/>
            <person name="Toyoda A."/>
            <person name="Takaki Y."/>
            <person name="Nishi S."/>
            <person name="Hori S."/>
            <person name="Arai W."/>
            <person name="Tsubouchi T."/>
            <person name="Morono Y."/>
            <person name="Uchiyama I."/>
            <person name="Ito T."/>
            <person name="Fujiyama A."/>
            <person name="Inagaki F."/>
            <person name="Takami H."/>
        </authorList>
    </citation>
    <scope>NUCLEOTIDE SEQUENCE</scope>
    <source>
        <strain evidence="1">Expedition CK06-06</strain>
    </source>
</reference>
<dbReference type="AlphaFoldDB" id="X0T6B5"/>
<sequence>KIVYFEQAGRVNTGETLRLAKERGEELGIRHFVIASTLGPTAIQALEIFEDVDVTFTFVGHVSRNFPKNVQRELEAKGEPKDFPPELRRELGAKGHSVVFLGEVNPRIPLGVQNAYRRLAEGFKVVTECVAIAVDAGLVPEGEEVIAVGGTGRWSFPEGGGADTAIVMEAMGGADYRERYEYSKKAVWRKIHEIICKPR</sequence>
<organism evidence="1">
    <name type="scientific">marine sediment metagenome</name>
    <dbReference type="NCBI Taxonomy" id="412755"/>
    <lineage>
        <taxon>unclassified sequences</taxon>
        <taxon>metagenomes</taxon>
        <taxon>ecological metagenomes</taxon>
    </lineage>
</organism>
<dbReference type="SUPFAM" id="SSF52935">
    <property type="entry name" value="PK C-terminal domain-like"/>
    <property type="match status" value="1"/>
</dbReference>
<accession>X0T6B5</accession>
<proteinExistence type="predicted"/>
<feature type="non-terminal residue" evidence="1">
    <location>
        <position position="1"/>
    </location>
</feature>
<dbReference type="EMBL" id="BARS01002280">
    <property type="protein sequence ID" value="GAF83732.1"/>
    <property type="molecule type" value="Genomic_DNA"/>
</dbReference>
<evidence type="ECO:0000313" key="1">
    <source>
        <dbReference type="EMBL" id="GAF83732.1"/>
    </source>
</evidence>
<dbReference type="Gene3D" id="3.40.1380.20">
    <property type="entry name" value="Pyruvate kinase, C-terminal domain"/>
    <property type="match status" value="1"/>
</dbReference>
<comment type="caution">
    <text evidence="1">The sequence shown here is derived from an EMBL/GenBank/DDBJ whole genome shotgun (WGS) entry which is preliminary data.</text>
</comment>
<dbReference type="InterPro" id="IPR036918">
    <property type="entry name" value="Pyrv_Knase_C_sf"/>
</dbReference>
<protein>
    <submittedName>
        <fullName evidence="1">Uncharacterized protein</fullName>
    </submittedName>
</protein>
<name>X0T6B5_9ZZZZ</name>